<gene>
    <name evidence="1" type="ORF">NW768_003980</name>
</gene>
<proteinExistence type="predicted"/>
<comment type="caution">
    <text evidence="1">The sequence shown here is derived from an EMBL/GenBank/DDBJ whole genome shotgun (WGS) entry which is preliminary data.</text>
</comment>
<reference evidence="1" key="1">
    <citation type="submission" date="2022-09" db="EMBL/GenBank/DDBJ databases">
        <title>Fusarium specimens isolated from Avocado Roots.</title>
        <authorList>
            <person name="Stajich J."/>
            <person name="Roper C."/>
            <person name="Heimlech-Rivalta G."/>
        </authorList>
    </citation>
    <scope>NUCLEOTIDE SEQUENCE</scope>
    <source>
        <strain evidence="1">CF00095</strain>
    </source>
</reference>
<dbReference type="EMBL" id="JAOQBH010000005">
    <property type="protein sequence ID" value="KAJ4136367.1"/>
    <property type="molecule type" value="Genomic_DNA"/>
</dbReference>
<sequence>MVGYGAFNCRRAFFRSEIFDNITVALTVVLKKARYGHAPLGNRYHIVDIKSEKPKLNKTMRFELCRNSTSCNKDNCFDARYSAIKYLVEFLSDSDRFVNVVDETDLENKSLKKLYGLYPAPGEGFLPWMRALVNIFRDLFGQQLEV</sequence>
<evidence type="ECO:0000313" key="2">
    <source>
        <dbReference type="Proteomes" id="UP001152024"/>
    </source>
</evidence>
<evidence type="ECO:0000313" key="1">
    <source>
        <dbReference type="EMBL" id="KAJ4136367.1"/>
    </source>
</evidence>
<dbReference type="Proteomes" id="UP001152024">
    <property type="component" value="Unassembled WGS sequence"/>
</dbReference>
<accession>A0ABQ8RJD6</accession>
<name>A0ABQ8RJD6_FUSEQ</name>
<protein>
    <submittedName>
        <fullName evidence="1">Uncharacterized protein</fullName>
    </submittedName>
</protein>
<keyword evidence="2" id="KW-1185">Reference proteome</keyword>
<organism evidence="1 2">
    <name type="scientific">Fusarium equiseti</name>
    <name type="common">Fusarium scirpi</name>
    <dbReference type="NCBI Taxonomy" id="61235"/>
    <lineage>
        <taxon>Eukaryota</taxon>
        <taxon>Fungi</taxon>
        <taxon>Dikarya</taxon>
        <taxon>Ascomycota</taxon>
        <taxon>Pezizomycotina</taxon>
        <taxon>Sordariomycetes</taxon>
        <taxon>Hypocreomycetidae</taxon>
        <taxon>Hypocreales</taxon>
        <taxon>Nectriaceae</taxon>
        <taxon>Fusarium</taxon>
        <taxon>Fusarium incarnatum-equiseti species complex</taxon>
    </lineage>
</organism>